<protein>
    <submittedName>
        <fullName evidence="2">Uncharacterized protein</fullName>
    </submittedName>
</protein>
<proteinExistence type="predicted"/>
<name>A0A2P5D5Q0_PARAD</name>
<evidence type="ECO:0000313" key="3">
    <source>
        <dbReference type="Proteomes" id="UP000237105"/>
    </source>
</evidence>
<dbReference type="EMBL" id="JXTB01000061">
    <property type="protein sequence ID" value="PON68632.1"/>
    <property type="molecule type" value="Genomic_DNA"/>
</dbReference>
<accession>A0A2P5D5Q0</accession>
<reference evidence="3" key="1">
    <citation type="submission" date="2016-06" db="EMBL/GenBank/DDBJ databases">
        <title>Parallel loss of symbiosis genes in relatives of nitrogen-fixing non-legume Parasponia.</title>
        <authorList>
            <person name="Van Velzen R."/>
            <person name="Holmer R."/>
            <person name="Bu F."/>
            <person name="Rutten L."/>
            <person name="Van Zeijl A."/>
            <person name="Liu W."/>
            <person name="Santuari L."/>
            <person name="Cao Q."/>
            <person name="Sharma T."/>
            <person name="Shen D."/>
            <person name="Roswanjaya Y."/>
            <person name="Wardhani T."/>
            <person name="Kalhor M.S."/>
            <person name="Jansen J."/>
            <person name="Van den Hoogen J."/>
            <person name="Gungor B."/>
            <person name="Hartog M."/>
            <person name="Hontelez J."/>
            <person name="Verver J."/>
            <person name="Yang W.-C."/>
            <person name="Schijlen E."/>
            <person name="Repin R."/>
            <person name="Schilthuizen M."/>
            <person name="Schranz E."/>
            <person name="Heidstra R."/>
            <person name="Miyata K."/>
            <person name="Fedorova E."/>
            <person name="Kohlen W."/>
            <person name="Bisseling T."/>
            <person name="Smit S."/>
            <person name="Geurts R."/>
        </authorList>
    </citation>
    <scope>NUCLEOTIDE SEQUENCE [LARGE SCALE GENOMIC DNA]</scope>
    <source>
        <strain evidence="3">cv. WU1-14</strain>
    </source>
</reference>
<evidence type="ECO:0000256" key="1">
    <source>
        <dbReference type="SAM" id="MobiDB-lite"/>
    </source>
</evidence>
<dbReference type="PANTHER" id="PTHR36032:SF1">
    <property type="entry name" value="PHOSPHOPANTOTHENATE--CYSTEINE LIGASE 2"/>
    <property type="match status" value="1"/>
</dbReference>
<dbReference type="PANTHER" id="PTHR36032">
    <property type="entry name" value="PHOSPHOPANTOTHENATE--CYSTEINE LIGASE 2"/>
    <property type="match status" value="1"/>
</dbReference>
<organism evidence="2 3">
    <name type="scientific">Parasponia andersonii</name>
    <name type="common">Sponia andersonii</name>
    <dbReference type="NCBI Taxonomy" id="3476"/>
    <lineage>
        <taxon>Eukaryota</taxon>
        <taxon>Viridiplantae</taxon>
        <taxon>Streptophyta</taxon>
        <taxon>Embryophyta</taxon>
        <taxon>Tracheophyta</taxon>
        <taxon>Spermatophyta</taxon>
        <taxon>Magnoliopsida</taxon>
        <taxon>eudicotyledons</taxon>
        <taxon>Gunneridae</taxon>
        <taxon>Pentapetalae</taxon>
        <taxon>rosids</taxon>
        <taxon>fabids</taxon>
        <taxon>Rosales</taxon>
        <taxon>Cannabaceae</taxon>
        <taxon>Parasponia</taxon>
    </lineage>
</organism>
<gene>
    <name evidence="2" type="ORF">PanWU01x14_094410</name>
</gene>
<keyword evidence="3" id="KW-1185">Reference proteome</keyword>
<dbReference type="Proteomes" id="UP000237105">
    <property type="component" value="Unassembled WGS sequence"/>
</dbReference>
<comment type="caution">
    <text evidence="2">The sequence shown here is derived from an EMBL/GenBank/DDBJ whole genome shotgun (WGS) entry which is preliminary data.</text>
</comment>
<dbReference type="OrthoDB" id="1869053at2759"/>
<dbReference type="STRING" id="3476.A0A2P5D5Q0"/>
<feature type="region of interest" description="Disordered" evidence="1">
    <location>
        <begin position="39"/>
        <end position="66"/>
    </location>
</feature>
<sequence>MLENPTTAAQAQAQTQAQAQAQAQVMTTELATVVKRYAPPNQRNRLNRRKSADRFDRTNNVYGNDVDKNQVSASRNVPVIDHGDAGSSGLLNENPRARLIALEGCSGSEASQLLNERWAAAMQCYNDSLIEPSERPVMHSEKAPSAWGGQFRLPHQFMAPTGRPGSPGSHMDFLGELRRAISNSNASFDS</sequence>
<dbReference type="AlphaFoldDB" id="A0A2P5D5Q0"/>
<evidence type="ECO:0000313" key="2">
    <source>
        <dbReference type="EMBL" id="PON68632.1"/>
    </source>
</evidence>